<evidence type="ECO:0000313" key="5">
    <source>
        <dbReference type="EMBL" id="KKM03036.1"/>
    </source>
</evidence>
<proteinExistence type="predicted"/>
<accession>A0A0F9JB13</accession>
<feature type="non-terminal residue" evidence="5">
    <location>
        <position position="1"/>
    </location>
</feature>
<dbReference type="AlphaFoldDB" id="A0A0F9JB13"/>
<dbReference type="Gene3D" id="3.60.110.10">
    <property type="entry name" value="Carbon-nitrogen hydrolase"/>
    <property type="match status" value="1"/>
</dbReference>
<comment type="caution">
    <text evidence="5">The sequence shown here is derived from an EMBL/GenBank/DDBJ whole genome shotgun (WGS) entry which is preliminary data.</text>
</comment>
<dbReference type="Pfam" id="PF00795">
    <property type="entry name" value="CN_hydrolase"/>
    <property type="match status" value="1"/>
</dbReference>
<dbReference type="PANTHER" id="PTHR40980">
    <property type="entry name" value="PLUG DOMAIN-CONTAINING PROTEIN"/>
    <property type="match status" value="1"/>
</dbReference>
<keyword evidence="3" id="KW-0998">Cell outer membrane</keyword>
<dbReference type="SUPFAM" id="SSF56317">
    <property type="entry name" value="Carbon-nitrogen hydrolase"/>
    <property type="match status" value="1"/>
</dbReference>
<reference evidence="5" key="1">
    <citation type="journal article" date="2015" name="Nature">
        <title>Complex archaea that bridge the gap between prokaryotes and eukaryotes.</title>
        <authorList>
            <person name="Spang A."/>
            <person name="Saw J.H."/>
            <person name="Jorgensen S.L."/>
            <person name="Zaremba-Niedzwiedzka K."/>
            <person name="Martijn J."/>
            <person name="Lind A.E."/>
            <person name="van Eijk R."/>
            <person name="Schleper C."/>
            <person name="Guy L."/>
            <person name="Ettema T.J."/>
        </authorList>
    </citation>
    <scope>NUCLEOTIDE SEQUENCE</scope>
</reference>
<dbReference type="PROSITE" id="PS50263">
    <property type="entry name" value="CN_HYDROLASE"/>
    <property type="match status" value="1"/>
</dbReference>
<evidence type="ECO:0000259" key="4">
    <source>
        <dbReference type="PROSITE" id="PS50263"/>
    </source>
</evidence>
<feature type="domain" description="CN hydrolase" evidence="4">
    <location>
        <begin position="1"/>
        <end position="129"/>
    </location>
</feature>
<evidence type="ECO:0000256" key="1">
    <source>
        <dbReference type="ARBA" id="ARBA00004442"/>
    </source>
</evidence>
<sequence length="507" mass="55310">YGVFDEKRYFSAGNKAVSFTLGDVNIGLNICEDTWVKDGPYSTLCTDHGVDVIVNLSASPFHAGKIHERAEMLSERSKSLNTAIVYVNLVGGQDELVFDGGSLIFDKNGECLAKSVSFSEQLNTIDLEFDGPVPDGNLSNWSDGVLTGLHSQSSGHTLDAYASLDTDKWWDFISGKYAAGELTEVANLGNTFSVDEDMIAIYAKADFSGENYRGNIGLRYVETEQTSSGYADGAVFKETVDYNNLLPSVNFAYDLSDDIIIRAAASQVMSRANYSDLKPGLAINANFGSATGGNPDLKPYEANQGDIAIEYYFTSASMASAGFFSKQIDNVVFSTEAVEFVDGCGASPDLYEQCRVTRPRSNGEGSVNGIELQLQHSFANGFGVVTNYTYVDSETTTPDGSKEMVPGVSENSFNASVFFENDIISTRLAYNWRSEWIGVGAAQAVKNDNYQQIDASIIWHAMENLDVSLEGVNLTNEVVQSYDTNFALTQNTIEFGSRYYLGVSYKF</sequence>
<gene>
    <name evidence="5" type="ORF">LCGC14_1778440</name>
</gene>
<dbReference type="PANTHER" id="PTHR40980:SF3">
    <property type="entry name" value="TONB-DEPENDENT RECEPTOR-LIKE BETA-BARREL DOMAIN-CONTAINING PROTEIN"/>
    <property type="match status" value="1"/>
</dbReference>
<dbReference type="InterPro" id="IPR036526">
    <property type="entry name" value="C-N_Hydrolase_sf"/>
</dbReference>
<name>A0A0F9JB13_9ZZZZ</name>
<dbReference type="SUPFAM" id="SSF56935">
    <property type="entry name" value="Porins"/>
    <property type="match status" value="1"/>
</dbReference>
<evidence type="ECO:0000256" key="2">
    <source>
        <dbReference type="ARBA" id="ARBA00023136"/>
    </source>
</evidence>
<protein>
    <recommendedName>
        <fullName evidence="4">CN hydrolase domain-containing protein</fullName>
    </recommendedName>
</protein>
<dbReference type="Gene3D" id="2.40.170.20">
    <property type="entry name" value="TonB-dependent receptor, beta-barrel domain"/>
    <property type="match status" value="1"/>
</dbReference>
<dbReference type="InterPro" id="IPR003010">
    <property type="entry name" value="C-N_Hydrolase"/>
</dbReference>
<dbReference type="CDD" id="cd07570">
    <property type="entry name" value="GAT_Gln-NAD-synth"/>
    <property type="match status" value="1"/>
</dbReference>
<keyword evidence="2" id="KW-0472">Membrane</keyword>
<dbReference type="InterPro" id="IPR000531">
    <property type="entry name" value="Beta-barrel_TonB"/>
</dbReference>
<evidence type="ECO:0000256" key="3">
    <source>
        <dbReference type="ARBA" id="ARBA00023237"/>
    </source>
</evidence>
<dbReference type="Pfam" id="PF00593">
    <property type="entry name" value="TonB_dep_Rec_b-barrel"/>
    <property type="match status" value="1"/>
</dbReference>
<dbReference type="EMBL" id="LAZR01016781">
    <property type="protein sequence ID" value="KKM03036.1"/>
    <property type="molecule type" value="Genomic_DNA"/>
</dbReference>
<dbReference type="GO" id="GO:0009279">
    <property type="term" value="C:cell outer membrane"/>
    <property type="evidence" value="ECO:0007669"/>
    <property type="project" value="UniProtKB-SubCell"/>
</dbReference>
<organism evidence="5">
    <name type="scientific">marine sediment metagenome</name>
    <dbReference type="NCBI Taxonomy" id="412755"/>
    <lineage>
        <taxon>unclassified sequences</taxon>
        <taxon>metagenomes</taxon>
        <taxon>ecological metagenomes</taxon>
    </lineage>
</organism>
<dbReference type="InterPro" id="IPR036942">
    <property type="entry name" value="Beta-barrel_TonB_sf"/>
</dbReference>
<comment type="subcellular location">
    <subcellularLocation>
        <location evidence="1">Cell outer membrane</location>
    </subcellularLocation>
</comment>